<protein>
    <submittedName>
        <fullName evidence="2">Uncharacterized protein</fullName>
    </submittedName>
</protein>
<evidence type="ECO:0000313" key="3">
    <source>
        <dbReference type="Proteomes" id="UP001341840"/>
    </source>
</evidence>
<proteinExistence type="predicted"/>
<feature type="compositionally biased region" description="Polar residues" evidence="1">
    <location>
        <begin position="98"/>
        <end position="109"/>
    </location>
</feature>
<feature type="region of interest" description="Disordered" evidence="1">
    <location>
        <begin position="1"/>
        <end position="45"/>
    </location>
</feature>
<feature type="compositionally biased region" description="Basic and acidic residues" evidence="1">
    <location>
        <begin position="70"/>
        <end position="85"/>
    </location>
</feature>
<name>A0ABU6UUL1_9FABA</name>
<organism evidence="2 3">
    <name type="scientific">Stylosanthes scabra</name>
    <dbReference type="NCBI Taxonomy" id="79078"/>
    <lineage>
        <taxon>Eukaryota</taxon>
        <taxon>Viridiplantae</taxon>
        <taxon>Streptophyta</taxon>
        <taxon>Embryophyta</taxon>
        <taxon>Tracheophyta</taxon>
        <taxon>Spermatophyta</taxon>
        <taxon>Magnoliopsida</taxon>
        <taxon>eudicotyledons</taxon>
        <taxon>Gunneridae</taxon>
        <taxon>Pentapetalae</taxon>
        <taxon>rosids</taxon>
        <taxon>fabids</taxon>
        <taxon>Fabales</taxon>
        <taxon>Fabaceae</taxon>
        <taxon>Papilionoideae</taxon>
        <taxon>50 kb inversion clade</taxon>
        <taxon>dalbergioids sensu lato</taxon>
        <taxon>Dalbergieae</taxon>
        <taxon>Pterocarpus clade</taxon>
        <taxon>Stylosanthes</taxon>
    </lineage>
</organism>
<evidence type="ECO:0000256" key="1">
    <source>
        <dbReference type="SAM" id="MobiDB-lite"/>
    </source>
</evidence>
<feature type="compositionally biased region" description="Basic residues" evidence="1">
    <location>
        <begin position="20"/>
        <end position="29"/>
    </location>
</feature>
<feature type="region of interest" description="Disordered" evidence="1">
    <location>
        <begin position="63"/>
        <end position="132"/>
    </location>
</feature>
<reference evidence="2 3" key="1">
    <citation type="journal article" date="2023" name="Plants (Basel)">
        <title>Bridging the Gap: Combining Genomics and Transcriptomics Approaches to Understand Stylosanthes scabra, an Orphan Legume from the Brazilian Caatinga.</title>
        <authorList>
            <person name="Ferreira-Neto J.R.C."/>
            <person name="da Silva M.D."/>
            <person name="Binneck E."/>
            <person name="de Melo N.F."/>
            <person name="da Silva R.H."/>
            <person name="de Melo A.L.T.M."/>
            <person name="Pandolfi V."/>
            <person name="Bustamante F.O."/>
            <person name="Brasileiro-Vidal A.C."/>
            <person name="Benko-Iseppon A.M."/>
        </authorList>
    </citation>
    <scope>NUCLEOTIDE SEQUENCE [LARGE SCALE GENOMIC DNA]</scope>
    <source>
        <tissue evidence="2">Leaves</tissue>
    </source>
</reference>
<gene>
    <name evidence="2" type="ORF">PIB30_095567</name>
</gene>
<dbReference type="EMBL" id="JASCZI010123025">
    <property type="protein sequence ID" value="MED6165001.1"/>
    <property type="molecule type" value="Genomic_DNA"/>
</dbReference>
<comment type="caution">
    <text evidence="2">The sequence shown here is derived from an EMBL/GenBank/DDBJ whole genome shotgun (WGS) entry which is preliminary data.</text>
</comment>
<evidence type="ECO:0000313" key="2">
    <source>
        <dbReference type="EMBL" id="MED6165001.1"/>
    </source>
</evidence>
<keyword evidence="3" id="KW-1185">Reference proteome</keyword>
<accession>A0ABU6UUL1</accession>
<dbReference type="Proteomes" id="UP001341840">
    <property type="component" value="Unassembled WGS sequence"/>
</dbReference>
<feature type="compositionally biased region" description="Low complexity" evidence="1">
    <location>
        <begin position="33"/>
        <end position="42"/>
    </location>
</feature>
<sequence length="132" mass="15214">MEEARSPYHRSKMMMIRINKSLKPKKAMRKSQTSSNTTNSINHPPVLKARLKKLAEQETEFWSKQATTLRHPEPKSRHGQSHDSPRLAWQPTLRRGSSRISFQNPSTQRLGVAKQPRPASHQHSRLGVDFKV</sequence>